<dbReference type="EMBL" id="MHQO01000005">
    <property type="protein sequence ID" value="OHA07660.1"/>
    <property type="molecule type" value="Genomic_DNA"/>
</dbReference>
<name>A0A1G2L7W7_9BACT</name>
<keyword evidence="4 17" id="KW-0677">Repeat</keyword>
<protein>
    <recommendedName>
        <fullName evidence="15 17">UvrABC system protein A</fullName>
        <shortName evidence="17">UvrA protein</shortName>
    </recommendedName>
    <alternativeName>
        <fullName evidence="16 17">Excinuclease ABC subunit A</fullName>
    </alternativeName>
</protein>
<feature type="compositionally biased region" description="Basic and acidic residues" evidence="18">
    <location>
        <begin position="658"/>
        <end position="670"/>
    </location>
</feature>
<dbReference type="PANTHER" id="PTHR43152:SF3">
    <property type="entry name" value="UVRABC SYSTEM PROTEIN A"/>
    <property type="match status" value="1"/>
</dbReference>
<dbReference type="InterPro" id="IPR017871">
    <property type="entry name" value="ABC_transporter-like_CS"/>
</dbReference>
<dbReference type="Proteomes" id="UP000177982">
    <property type="component" value="Unassembled WGS sequence"/>
</dbReference>
<evidence type="ECO:0000256" key="2">
    <source>
        <dbReference type="ARBA" id="ARBA00022490"/>
    </source>
</evidence>
<evidence type="ECO:0000256" key="17">
    <source>
        <dbReference type="HAMAP-Rule" id="MF_00205"/>
    </source>
</evidence>
<keyword evidence="11 17" id="KW-0267">Excision nuclease</keyword>
<dbReference type="Gene3D" id="1.10.8.280">
    <property type="entry name" value="ABC transporter ATPase domain-like"/>
    <property type="match status" value="1"/>
</dbReference>
<dbReference type="InterPro" id="IPR013815">
    <property type="entry name" value="ATP_grasp_subdomain_1"/>
</dbReference>
<feature type="zinc finger region" description="C4-type" evidence="17">
    <location>
        <begin position="801"/>
        <end position="827"/>
    </location>
</feature>
<evidence type="ECO:0000256" key="7">
    <source>
        <dbReference type="ARBA" id="ARBA00022769"/>
    </source>
</evidence>
<dbReference type="GO" id="GO:0006289">
    <property type="term" value="P:nucleotide-excision repair"/>
    <property type="evidence" value="ECO:0007669"/>
    <property type="project" value="UniProtKB-UniRule"/>
</dbReference>
<evidence type="ECO:0000256" key="5">
    <source>
        <dbReference type="ARBA" id="ARBA00022741"/>
    </source>
</evidence>
<keyword evidence="6 17" id="KW-0227">DNA damage</keyword>
<feature type="compositionally biased region" description="Polar residues" evidence="18">
    <location>
        <begin position="645"/>
        <end position="657"/>
    </location>
</feature>
<comment type="function">
    <text evidence="17">The UvrABC repair system catalyzes the recognition and processing of DNA lesions. UvrA is an ATPase and a DNA-binding protein. A damage recognition complex composed of 2 UvrA and 2 UvrB subunits scans DNA for abnormalities. When the presence of a lesion has been verified by UvrB, the UvrA molecules dissociate.</text>
</comment>
<dbReference type="InterPro" id="IPR041552">
    <property type="entry name" value="UvrA_DNA-bd"/>
</dbReference>
<evidence type="ECO:0000256" key="12">
    <source>
        <dbReference type="ARBA" id="ARBA00023125"/>
    </source>
</evidence>
<gene>
    <name evidence="17" type="primary">uvrA</name>
    <name evidence="20" type="ORF">A2934_05785</name>
</gene>
<evidence type="ECO:0000256" key="15">
    <source>
        <dbReference type="ARBA" id="ARBA00039316"/>
    </source>
</evidence>
<feature type="domain" description="ABC transporter" evidence="19">
    <location>
        <begin position="670"/>
        <end position="998"/>
    </location>
</feature>
<dbReference type="InterPro" id="IPR027417">
    <property type="entry name" value="P-loop_NTPase"/>
</dbReference>
<dbReference type="Gene3D" id="3.30.1490.20">
    <property type="entry name" value="ATP-grasp fold, A domain"/>
    <property type="match status" value="1"/>
</dbReference>
<dbReference type="PANTHER" id="PTHR43152">
    <property type="entry name" value="UVRABC SYSTEM PROTEIN A"/>
    <property type="match status" value="1"/>
</dbReference>
<dbReference type="GO" id="GO:0016887">
    <property type="term" value="F:ATP hydrolysis activity"/>
    <property type="evidence" value="ECO:0007669"/>
    <property type="project" value="InterPro"/>
</dbReference>
<feature type="binding site" evidence="17">
    <location>
        <begin position="32"/>
        <end position="39"/>
    </location>
    <ligand>
        <name>ATP</name>
        <dbReference type="ChEBI" id="CHEBI:30616"/>
    </ligand>
</feature>
<keyword evidence="3 17" id="KW-0479">Metal-binding</keyword>
<evidence type="ECO:0000256" key="10">
    <source>
        <dbReference type="ARBA" id="ARBA00022840"/>
    </source>
</evidence>
<evidence type="ECO:0000256" key="3">
    <source>
        <dbReference type="ARBA" id="ARBA00022723"/>
    </source>
</evidence>
<evidence type="ECO:0000256" key="1">
    <source>
        <dbReference type="ARBA" id="ARBA00004496"/>
    </source>
</evidence>
<dbReference type="GO" id="GO:0009432">
    <property type="term" value="P:SOS response"/>
    <property type="evidence" value="ECO:0007669"/>
    <property type="project" value="UniProtKB-UniRule"/>
</dbReference>
<comment type="subcellular location">
    <subcellularLocation>
        <location evidence="1 17">Cytoplasm</location>
    </subcellularLocation>
</comment>
<evidence type="ECO:0000256" key="14">
    <source>
        <dbReference type="ARBA" id="ARBA00038000"/>
    </source>
</evidence>
<comment type="similarity">
    <text evidence="14 17">Belongs to the ABC transporter superfamily. UvrA family.</text>
</comment>
<keyword evidence="5 17" id="KW-0547">Nucleotide-binding</keyword>
<dbReference type="AlphaFoldDB" id="A0A1G2L7W7"/>
<evidence type="ECO:0000256" key="8">
    <source>
        <dbReference type="ARBA" id="ARBA00022771"/>
    </source>
</evidence>
<dbReference type="InterPro" id="IPR004602">
    <property type="entry name" value="UvrA"/>
</dbReference>
<evidence type="ECO:0000256" key="13">
    <source>
        <dbReference type="ARBA" id="ARBA00023204"/>
    </source>
</evidence>
<evidence type="ECO:0000256" key="16">
    <source>
        <dbReference type="ARBA" id="ARBA00042156"/>
    </source>
</evidence>
<dbReference type="GO" id="GO:0005737">
    <property type="term" value="C:cytoplasm"/>
    <property type="evidence" value="ECO:0007669"/>
    <property type="project" value="UniProtKB-SubCell"/>
</dbReference>
<dbReference type="GO" id="GO:0005524">
    <property type="term" value="F:ATP binding"/>
    <property type="evidence" value="ECO:0007669"/>
    <property type="project" value="UniProtKB-UniRule"/>
</dbReference>
<dbReference type="GO" id="GO:0009381">
    <property type="term" value="F:excinuclease ABC activity"/>
    <property type="evidence" value="ECO:0007669"/>
    <property type="project" value="UniProtKB-UniRule"/>
</dbReference>
<dbReference type="Pfam" id="PF17760">
    <property type="entry name" value="UvrA_inter"/>
    <property type="match status" value="1"/>
</dbReference>
<evidence type="ECO:0000256" key="6">
    <source>
        <dbReference type="ARBA" id="ARBA00022763"/>
    </source>
</evidence>
<keyword evidence="9 17" id="KW-0862">Zinc</keyword>
<keyword evidence="10 17" id="KW-0067">ATP-binding</keyword>
<feature type="zinc finger region" description="C4-type" evidence="17">
    <location>
        <begin position="280"/>
        <end position="307"/>
    </location>
</feature>
<dbReference type="Gene3D" id="3.40.50.300">
    <property type="entry name" value="P-loop containing nucleotide triphosphate hydrolases"/>
    <property type="match status" value="2"/>
</dbReference>
<dbReference type="PROSITE" id="PS50893">
    <property type="entry name" value="ABC_TRANSPORTER_2"/>
    <property type="match status" value="1"/>
</dbReference>
<keyword evidence="7 17" id="KW-0228">DNA excision</keyword>
<dbReference type="FunFam" id="1.20.1580.10:FF:000002">
    <property type="entry name" value="UvrABC system protein A"/>
    <property type="match status" value="1"/>
</dbReference>
<organism evidence="20 21">
    <name type="scientific">Candidatus Sungbacteria bacterium RIFCSPLOWO2_01_FULL_47_10</name>
    <dbReference type="NCBI Taxonomy" id="1802276"/>
    <lineage>
        <taxon>Bacteria</taxon>
        <taxon>Candidatus Sungiibacteriota</taxon>
    </lineage>
</organism>
<dbReference type="NCBIfam" id="TIGR00630">
    <property type="entry name" value="uvra"/>
    <property type="match status" value="1"/>
</dbReference>
<keyword evidence="13 17" id="KW-0234">DNA repair</keyword>
<comment type="subunit">
    <text evidence="17">Forms a heterotetramer with UvrB during the search for lesions.</text>
</comment>
<comment type="caution">
    <text evidence="20">The sequence shown here is derived from an EMBL/GenBank/DDBJ whole genome shotgun (WGS) entry which is preliminary data.</text>
</comment>
<keyword evidence="12 17" id="KW-0238">DNA-binding</keyword>
<dbReference type="HAMAP" id="MF_00205">
    <property type="entry name" value="UvrA"/>
    <property type="match status" value="1"/>
</dbReference>
<dbReference type="InterPro" id="IPR041102">
    <property type="entry name" value="UvrA_inter"/>
</dbReference>
<dbReference type="GO" id="GO:0008270">
    <property type="term" value="F:zinc ion binding"/>
    <property type="evidence" value="ECO:0007669"/>
    <property type="project" value="UniProtKB-UniRule"/>
</dbReference>
<evidence type="ECO:0000256" key="9">
    <source>
        <dbReference type="ARBA" id="ARBA00022833"/>
    </source>
</evidence>
<feature type="binding site" evidence="17">
    <location>
        <begin position="702"/>
        <end position="709"/>
    </location>
    <ligand>
        <name>ATP</name>
        <dbReference type="ChEBI" id="CHEBI:30616"/>
    </ligand>
</feature>
<dbReference type="Pfam" id="PF17755">
    <property type="entry name" value="UvrA_DNA-bind"/>
    <property type="match status" value="1"/>
</dbReference>
<dbReference type="Gene3D" id="1.20.1580.10">
    <property type="entry name" value="ABC transporter ATPase like domain"/>
    <property type="match status" value="2"/>
</dbReference>
<keyword evidence="2 17" id="KW-0963">Cytoplasm</keyword>
<evidence type="ECO:0000256" key="11">
    <source>
        <dbReference type="ARBA" id="ARBA00022881"/>
    </source>
</evidence>
<sequence>MTDFIKIQGARVHNLKNIDVNIPKNKLVVITGLSGSGKSSLAFDTIYAEAERRFVESLSSYARQFLGVQDKPDVEKMEGLSPAISIDQKSVSRNPRSTVGTITEIYDYLRILFARAGSPFCPNCGKSVGKQTVDQVVDRICGLKKGGEILILAPIVSGKKGEHRSILEEVERGGFLRVRLDGELLTVASAKDAVLDKKKKHSLEVLVDRFLLAADIDRSRIADSVETALKVGKGIMIVNLANQSQMPSRIISNSNDEVRDDSREDSRLIRDTIFSEKFSCIECGIDLPDIEPRIFSFNSPYGACSECTGLGSNLEVDPELVLPNTRLTLAEGAIRPWASASHRVGRQSWYWWLLTDLAERHGFSLNTPVKELPQKVLDIILYGEKNYRGSTSIAETSIAEDGHEGAFEGVIPNLKRRWKETDSEFTRSEIEKYMIIKKCPSCGGKRLKRESLAVKILGKSIADVADFSIADARLFFTDEFGKRIKGSKRLLQVAGPLSKEILKRLDFLMDVGLEYLTINRESTSLSGGEAQRIRLATQIGSQLTGILYILDEPSIGLHQRDQARLIKTLKDLRDLGNTVIVVEHDAQTIRESDWVVDLGPGAGKHGGEVIFEGKPGELYKSKTLTGEYLSGKRKIDIRPQKIPISKSQIPNKSQNSDSKSKEKTKPLNPQETKHLIIKGAKEHNLKNIDVRIPLGKFVAVSGVSGSGKSSLVNDILAKSLLAKFYDAHVYPGEHTKILGTEHLDKVVVVDQSPIGRTPRSNPATYTGVFSHIRNLFAALPESRARGFEPGRFSFNVKGGRCEVCEGQGVKKIEMFFLPDVYVECEECRGRRYNRESLSIEYGGRNIAQILNVTIEEAFAIFKNVPAIIRPLKVLCDVGLGYMRLGQAATTLSGGEAQRIKLAAELSRKDTGKTLYILDEPTTGLHFDDIRKLLLILRALVDKGNSVLVIEHNIDVLQNADWIIDLGPEGGEGGGVVVAEGTPEDVAKAKKSYTGQWLTDNF</sequence>
<evidence type="ECO:0000259" key="19">
    <source>
        <dbReference type="PROSITE" id="PS50893"/>
    </source>
</evidence>
<evidence type="ECO:0000313" key="21">
    <source>
        <dbReference type="Proteomes" id="UP000177982"/>
    </source>
</evidence>
<dbReference type="GO" id="GO:0003677">
    <property type="term" value="F:DNA binding"/>
    <property type="evidence" value="ECO:0007669"/>
    <property type="project" value="UniProtKB-UniRule"/>
</dbReference>
<evidence type="ECO:0000256" key="18">
    <source>
        <dbReference type="SAM" id="MobiDB-lite"/>
    </source>
</evidence>
<dbReference type="SUPFAM" id="SSF52540">
    <property type="entry name" value="P-loop containing nucleoside triphosphate hydrolases"/>
    <property type="match status" value="2"/>
</dbReference>
<evidence type="ECO:0000313" key="20">
    <source>
        <dbReference type="EMBL" id="OHA07660.1"/>
    </source>
</evidence>
<keyword evidence="17" id="KW-0742">SOS response</keyword>
<feature type="region of interest" description="Disordered" evidence="18">
    <location>
        <begin position="640"/>
        <end position="670"/>
    </location>
</feature>
<dbReference type="PROSITE" id="PS00211">
    <property type="entry name" value="ABC_TRANSPORTER_1"/>
    <property type="match status" value="2"/>
</dbReference>
<evidence type="ECO:0000256" key="4">
    <source>
        <dbReference type="ARBA" id="ARBA00022737"/>
    </source>
</evidence>
<reference evidence="20 21" key="1">
    <citation type="journal article" date="2016" name="Nat. Commun.">
        <title>Thousands of microbial genomes shed light on interconnected biogeochemical processes in an aquifer system.</title>
        <authorList>
            <person name="Anantharaman K."/>
            <person name="Brown C.T."/>
            <person name="Hug L.A."/>
            <person name="Sharon I."/>
            <person name="Castelle C.J."/>
            <person name="Probst A.J."/>
            <person name="Thomas B.C."/>
            <person name="Singh A."/>
            <person name="Wilkins M.J."/>
            <person name="Karaoz U."/>
            <person name="Brodie E.L."/>
            <person name="Williams K.H."/>
            <person name="Hubbard S.S."/>
            <person name="Banfield J.F."/>
        </authorList>
    </citation>
    <scope>NUCLEOTIDE SEQUENCE [LARGE SCALE GENOMIC DNA]</scope>
</reference>
<keyword evidence="8 17" id="KW-0863">Zinc-finger</keyword>
<dbReference type="GO" id="GO:0009380">
    <property type="term" value="C:excinuclease repair complex"/>
    <property type="evidence" value="ECO:0007669"/>
    <property type="project" value="InterPro"/>
</dbReference>
<accession>A0A1G2L7W7</accession>
<proteinExistence type="inferred from homology"/>
<dbReference type="InterPro" id="IPR003439">
    <property type="entry name" value="ABC_transporter-like_ATP-bd"/>
</dbReference>